<dbReference type="RefSeq" id="WP_290357617.1">
    <property type="nucleotide sequence ID" value="NZ_JAUHHC010000001.1"/>
</dbReference>
<dbReference type="InterPro" id="IPR053824">
    <property type="entry name" value="DUF7010"/>
</dbReference>
<feature type="transmembrane region" description="Helical" evidence="1">
    <location>
        <begin position="78"/>
        <end position="100"/>
    </location>
</feature>
<dbReference type="EMBL" id="JAUHHC010000001">
    <property type="protein sequence ID" value="MDN3919313.1"/>
    <property type="molecule type" value="Genomic_DNA"/>
</dbReference>
<sequence>MNSLDDAQADMRRSYLSGAPGMLASALAWLVAGAVALWGSPAGAVLALFAGGMLIHPLGVLLCRALGRPGRHAKSNPLGALALESTAWLILGLPLAYAVAQHHMPWFFPAMLLLIGGRYFSFQTLYGLRSYWACGAALALAGYLLAAAKAPPHLAAFAGAAIETAFAAALLLQSRRAAAAT</sequence>
<feature type="transmembrane region" description="Helical" evidence="1">
    <location>
        <begin position="106"/>
        <end position="122"/>
    </location>
</feature>
<keyword evidence="1" id="KW-1133">Transmembrane helix</keyword>
<feature type="transmembrane region" description="Helical" evidence="1">
    <location>
        <begin position="129"/>
        <end position="148"/>
    </location>
</feature>
<evidence type="ECO:0000313" key="2">
    <source>
        <dbReference type="EMBL" id="MDN3919313.1"/>
    </source>
</evidence>
<feature type="transmembrane region" description="Helical" evidence="1">
    <location>
        <begin position="45"/>
        <end position="66"/>
    </location>
</feature>
<proteinExistence type="predicted"/>
<organism evidence="2 3">
    <name type="scientific">Roseateles violae</name>
    <dbReference type="NCBI Taxonomy" id="3058042"/>
    <lineage>
        <taxon>Bacteria</taxon>
        <taxon>Pseudomonadati</taxon>
        <taxon>Pseudomonadota</taxon>
        <taxon>Betaproteobacteria</taxon>
        <taxon>Burkholderiales</taxon>
        <taxon>Sphaerotilaceae</taxon>
        <taxon>Roseateles</taxon>
    </lineage>
</organism>
<evidence type="ECO:0000256" key="1">
    <source>
        <dbReference type="SAM" id="Phobius"/>
    </source>
</evidence>
<protein>
    <submittedName>
        <fullName evidence="2">Uncharacterized protein</fullName>
    </submittedName>
</protein>
<dbReference type="Pfam" id="PF22765">
    <property type="entry name" value="DUF7010"/>
    <property type="match status" value="1"/>
</dbReference>
<keyword evidence="1" id="KW-0472">Membrane</keyword>
<comment type="caution">
    <text evidence="2">The sequence shown here is derived from an EMBL/GenBank/DDBJ whole genome shotgun (WGS) entry which is preliminary data.</text>
</comment>
<dbReference type="Proteomes" id="UP001228044">
    <property type="component" value="Unassembled WGS sequence"/>
</dbReference>
<name>A0ABT8DMZ1_9BURK</name>
<keyword evidence="1" id="KW-0812">Transmembrane</keyword>
<feature type="transmembrane region" description="Helical" evidence="1">
    <location>
        <begin position="21"/>
        <end position="39"/>
    </location>
</feature>
<accession>A0ABT8DMZ1</accession>
<reference evidence="2 3" key="1">
    <citation type="submission" date="2023-06" db="EMBL/GenBank/DDBJ databases">
        <title>Pelomonas sp. PFR6 16S ribosomal RNA gene Genome sequencing and assembly.</title>
        <authorList>
            <person name="Woo H."/>
        </authorList>
    </citation>
    <scope>NUCLEOTIDE SEQUENCE [LARGE SCALE GENOMIC DNA]</scope>
    <source>
        <strain evidence="2 3">PFR6</strain>
    </source>
</reference>
<keyword evidence="3" id="KW-1185">Reference proteome</keyword>
<gene>
    <name evidence="2" type="ORF">QWJ38_03360</name>
</gene>
<evidence type="ECO:0000313" key="3">
    <source>
        <dbReference type="Proteomes" id="UP001228044"/>
    </source>
</evidence>
<feature type="transmembrane region" description="Helical" evidence="1">
    <location>
        <begin position="154"/>
        <end position="172"/>
    </location>
</feature>